<dbReference type="RefSeq" id="WP_015469427.1">
    <property type="nucleotide sequence ID" value="NC_020813.1"/>
</dbReference>
<dbReference type="OrthoDB" id="5293890at2"/>
<dbReference type="eggNOG" id="ENOG5033CWD">
    <property type="taxonomic scope" value="Bacteria"/>
</dbReference>
<evidence type="ECO:0000313" key="3">
    <source>
        <dbReference type="EMBL" id="AGH94937.1"/>
    </source>
</evidence>
<dbReference type="HOGENOM" id="CLU_1178400_0_0_7"/>
<feature type="signal peptide" evidence="2">
    <location>
        <begin position="1"/>
        <end position="20"/>
    </location>
</feature>
<keyword evidence="2" id="KW-0732">Signal</keyword>
<feature type="region of interest" description="Disordered" evidence="1">
    <location>
        <begin position="28"/>
        <end position="63"/>
    </location>
</feature>
<accession>M4V6D6</accession>
<evidence type="ECO:0008006" key="5">
    <source>
        <dbReference type="Google" id="ProtNLM"/>
    </source>
</evidence>
<dbReference type="Proteomes" id="UP000012040">
    <property type="component" value="Chromosome"/>
</dbReference>
<sequence>MRNIGHIGLLSLSLVLFSCASDMPIKNVHTDPVQEQPTSTPATPEVASTPALPDATVAPPAVPDEPLTEAELQKYAYEIGLDPRKPLTADERARVQNRKKLRRLERTLDSHKEKMQYSKVLPWLETDQEKIDLLSIPSTEGRQVWINKNKIWTRAKNSLETFDAVVENHDISIGMPADYVKRSWGEPDQVETSGNPLYKNERWQYIKQIPTAYGYKQEKRSVYFEGGRVVGWETE</sequence>
<organism evidence="3 4">
    <name type="scientific">Pseudobdellovibrio exovorus JSS</name>
    <dbReference type="NCBI Taxonomy" id="1184267"/>
    <lineage>
        <taxon>Bacteria</taxon>
        <taxon>Pseudomonadati</taxon>
        <taxon>Bdellovibrionota</taxon>
        <taxon>Bdellovibrionia</taxon>
        <taxon>Bdellovibrionales</taxon>
        <taxon>Pseudobdellovibrionaceae</taxon>
        <taxon>Pseudobdellovibrio</taxon>
    </lineage>
</organism>
<gene>
    <name evidence="3" type="ORF">A11Q_717</name>
</gene>
<keyword evidence="4" id="KW-1185">Reference proteome</keyword>
<name>M4V6D6_9BACT</name>
<evidence type="ECO:0000256" key="2">
    <source>
        <dbReference type="SAM" id="SignalP"/>
    </source>
</evidence>
<dbReference type="AlphaFoldDB" id="M4V6D6"/>
<evidence type="ECO:0000313" key="4">
    <source>
        <dbReference type="Proteomes" id="UP000012040"/>
    </source>
</evidence>
<protein>
    <recommendedName>
        <fullName evidence="5">Lipoprotein</fullName>
    </recommendedName>
</protein>
<dbReference type="PATRIC" id="fig|1184267.3.peg.726"/>
<reference evidence="3 4" key="1">
    <citation type="journal article" date="2013" name="ISME J.">
        <title>By their genes ye shall know them: genomic signatures of predatory bacteria.</title>
        <authorList>
            <person name="Pasternak Z."/>
            <person name="Pietrokovski S."/>
            <person name="Rotem O."/>
            <person name="Gophna U."/>
            <person name="Lurie-Weinberger M.N."/>
            <person name="Jurkevitch E."/>
        </authorList>
    </citation>
    <scope>NUCLEOTIDE SEQUENCE [LARGE SCALE GENOMIC DNA]</scope>
    <source>
        <strain evidence="3 4">JSS</strain>
    </source>
</reference>
<proteinExistence type="predicted"/>
<evidence type="ECO:0000256" key="1">
    <source>
        <dbReference type="SAM" id="MobiDB-lite"/>
    </source>
</evidence>
<dbReference type="EMBL" id="CP003537">
    <property type="protein sequence ID" value="AGH94937.1"/>
    <property type="molecule type" value="Genomic_DNA"/>
</dbReference>
<feature type="chain" id="PRO_5004059909" description="Lipoprotein" evidence="2">
    <location>
        <begin position="21"/>
        <end position="235"/>
    </location>
</feature>
<dbReference type="KEGG" id="bex:A11Q_717"/>
<dbReference type="PROSITE" id="PS51257">
    <property type="entry name" value="PROKAR_LIPOPROTEIN"/>
    <property type="match status" value="1"/>
</dbReference>
<feature type="compositionally biased region" description="Low complexity" evidence="1">
    <location>
        <begin position="49"/>
        <end position="59"/>
    </location>
</feature>
<feature type="compositionally biased region" description="Polar residues" evidence="1">
    <location>
        <begin position="33"/>
        <end position="42"/>
    </location>
</feature>